<keyword evidence="1" id="KW-0934">Plastid</keyword>
<gene>
    <name evidence="1" type="primary">ycf83</name>
</gene>
<dbReference type="CDD" id="cd00586">
    <property type="entry name" value="4HBT"/>
    <property type="match status" value="1"/>
</dbReference>
<evidence type="ECO:0000313" key="1">
    <source>
        <dbReference type="EMBL" id="AAF12992.1"/>
    </source>
</evidence>
<dbReference type="EMBL" id="AF022186">
    <property type="protein sequence ID" value="AAF12992.1"/>
    <property type="molecule type" value="Genomic_DNA"/>
</dbReference>
<keyword evidence="1" id="KW-0150">Chloroplast</keyword>
<name>Q9TM14_CYACA</name>
<dbReference type="RefSeq" id="NP_045103.1">
    <property type="nucleotide sequence ID" value="NC_001840.1"/>
</dbReference>
<dbReference type="GeneID" id="800293"/>
<dbReference type="AlphaFoldDB" id="Q9TM14"/>
<dbReference type="Pfam" id="PF13279">
    <property type="entry name" value="4HBT_2"/>
    <property type="match status" value="1"/>
</dbReference>
<protein>
    <recommendedName>
        <fullName evidence="2">Thioesterase domain-containing protein</fullName>
    </recommendedName>
</protein>
<dbReference type="InterPro" id="IPR029069">
    <property type="entry name" value="HotDog_dom_sf"/>
</dbReference>
<dbReference type="Gene3D" id="3.10.129.10">
    <property type="entry name" value="Hotdog Thioesterase"/>
    <property type="match status" value="1"/>
</dbReference>
<reference evidence="1" key="2">
    <citation type="journal article" date="2000" name="J. Mol. Evol.">
        <title>The structure and gene repertoire of an ancient red algal plastid genome.</title>
        <authorList>
            <person name="Glockner G."/>
            <person name="Rosenthal A."/>
            <person name="Valentin K."/>
        </authorList>
    </citation>
    <scope>NUCLEOTIDE SEQUENCE</scope>
    <source>
        <strain evidence="1">RK1</strain>
    </source>
</reference>
<reference evidence="1" key="1">
    <citation type="submission" date="1999-11" db="EMBL/GenBank/DDBJ databases">
        <authorList>
            <person name="Gloeckner G."/>
            <person name="Rosenthal A."/>
            <person name="Valentin K."/>
        </authorList>
    </citation>
    <scope>NUCLEOTIDE SEQUENCE</scope>
    <source>
        <strain evidence="1">RK1</strain>
    </source>
</reference>
<proteinExistence type="predicted"/>
<evidence type="ECO:0008006" key="2">
    <source>
        <dbReference type="Google" id="ProtNLM"/>
    </source>
</evidence>
<sequence>MKTLFRNSIELSLEEVDYAGVMYFGKIFLIAHKVFEKFLIKKKLPIATIISRTKYRLPIVQARADYVRPIHLSDKIDIILYIEKIEISSFCLQYRFFVNQKQLSAIVKLKHVCLSQTLNQSIRLPKELLLQLFYTS</sequence>
<geneLocation type="chloroplast" evidence="1"/>
<organism evidence="1">
    <name type="scientific">Cyanidium caldarium</name>
    <name type="common">Red alga</name>
    <dbReference type="NCBI Taxonomy" id="2771"/>
    <lineage>
        <taxon>Eukaryota</taxon>
        <taxon>Rhodophyta</taxon>
        <taxon>Bangiophyceae</taxon>
        <taxon>Cyanidiales</taxon>
        <taxon>Cyanidiaceae</taxon>
        <taxon>Cyanidium</taxon>
    </lineage>
</organism>
<accession>Q9TM14</accession>
<dbReference type="SUPFAM" id="SSF54637">
    <property type="entry name" value="Thioesterase/thiol ester dehydrase-isomerase"/>
    <property type="match status" value="1"/>
</dbReference>